<evidence type="ECO:0000313" key="3">
    <source>
        <dbReference type="Proteomes" id="UP000324632"/>
    </source>
</evidence>
<dbReference type="Pfam" id="PF21972">
    <property type="entry name" value="Arc1p_N_like"/>
    <property type="match status" value="1"/>
</dbReference>
<keyword evidence="3" id="KW-1185">Reference proteome</keyword>
<dbReference type="Gene3D" id="1.20.1050.10">
    <property type="match status" value="1"/>
</dbReference>
<dbReference type="Gene3D" id="3.40.30.90">
    <property type="match status" value="1"/>
</dbReference>
<dbReference type="CDD" id="cd10305">
    <property type="entry name" value="GST_C_AIMP3"/>
    <property type="match status" value="1"/>
</dbReference>
<protein>
    <submittedName>
        <fullName evidence="2">Eukaryotic translation elongation factor 1 epsilon-1</fullName>
    </submittedName>
</protein>
<dbReference type="InterPro" id="IPR010987">
    <property type="entry name" value="Glutathione-S-Trfase_C-like"/>
</dbReference>
<dbReference type="OrthoDB" id="19141at2759"/>
<dbReference type="PANTHER" id="PTHR44490">
    <property type="entry name" value="EUKARYOTIC TRANSLATION ELONGATION FACTOR 1 EPSILON-1"/>
    <property type="match status" value="1"/>
</dbReference>
<reference evidence="2 3" key="1">
    <citation type="journal article" date="2019" name="Mol. Ecol. Resour.">
        <title>Chromosome-level genome assembly of Triplophysa tibetana, a fish adapted to the harsh high-altitude environment of the Tibetan Plateau.</title>
        <authorList>
            <person name="Yang X."/>
            <person name="Liu H."/>
            <person name="Ma Z."/>
            <person name="Zou Y."/>
            <person name="Zou M."/>
            <person name="Mao Y."/>
            <person name="Li X."/>
            <person name="Wang H."/>
            <person name="Chen T."/>
            <person name="Wang W."/>
            <person name="Yang R."/>
        </authorList>
    </citation>
    <scope>NUCLEOTIDE SEQUENCE [LARGE SCALE GENOMIC DNA]</scope>
    <source>
        <strain evidence="2">TTIB1903HZAU</strain>
        <tissue evidence="2">Muscle</tissue>
    </source>
</reference>
<dbReference type="PROSITE" id="PS50405">
    <property type="entry name" value="GST_CTER"/>
    <property type="match status" value="1"/>
</dbReference>
<comment type="caution">
    <text evidence="2">The sequence shown here is derived from an EMBL/GenBank/DDBJ whole genome shotgun (WGS) entry which is preliminary data.</text>
</comment>
<dbReference type="GO" id="GO:0043517">
    <property type="term" value="P:positive regulation of DNA damage response, signal transduction by p53 class mediator"/>
    <property type="evidence" value="ECO:0007669"/>
    <property type="project" value="InterPro"/>
</dbReference>
<evidence type="ECO:0000259" key="1">
    <source>
        <dbReference type="PROSITE" id="PS50405"/>
    </source>
</evidence>
<feature type="domain" description="GST C-terminal" evidence="1">
    <location>
        <begin position="49"/>
        <end position="170"/>
    </location>
</feature>
<dbReference type="GO" id="GO:0003746">
    <property type="term" value="F:translation elongation factor activity"/>
    <property type="evidence" value="ECO:0007669"/>
    <property type="project" value="UniProtKB-KW"/>
</dbReference>
<keyword evidence="2" id="KW-0251">Elongation factor</keyword>
<gene>
    <name evidence="2" type="ORF">E1301_Tti000686</name>
</gene>
<keyword evidence="2" id="KW-0648">Protein biosynthesis</keyword>
<name>A0A5A9N6Z9_9TELE</name>
<dbReference type="GO" id="GO:0005634">
    <property type="term" value="C:nucleus"/>
    <property type="evidence" value="ECO:0007669"/>
    <property type="project" value="TreeGrafter"/>
</dbReference>
<dbReference type="InterPro" id="IPR036282">
    <property type="entry name" value="Glutathione-S-Trfase_C_sf"/>
</dbReference>
<dbReference type="InterPro" id="IPR053837">
    <property type="entry name" value="AIMP3/p18_C"/>
</dbReference>
<dbReference type="PANTHER" id="PTHR44490:SF1">
    <property type="entry name" value="EUKARYOTIC TRANSLATION ELONGATION FACTOR 1 EPSILON-1"/>
    <property type="match status" value="1"/>
</dbReference>
<proteinExistence type="predicted"/>
<dbReference type="InterPro" id="IPR042450">
    <property type="entry name" value="EEF1E1"/>
</dbReference>
<dbReference type="InterPro" id="IPR053836">
    <property type="entry name" value="Arc1-like_N"/>
</dbReference>
<evidence type="ECO:0000313" key="2">
    <source>
        <dbReference type="EMBL" id="KAA0704998.1"/>
    </source>
</evidence>
<dbReference type="SUPFAM" id="SSF47616">
    <property type="entry name" value="GST C-terminal domain-like"/>
    <property type="match status" value="1"/>
</dbReference>
<organism evidence="2 3">
    <name type="scientific">Triplophysa tibetana</name>
    <dbReference type="NCBI Taxonomy" id="1572043"/>
    <lineage>
        <taxon>Eukaryota</taxon>
        <taxon>Metazoa</taxon>
        <taxon>Chordata</taxon>
        <taxon>Craniata</taxon>
        <taxon>Vertebrata</taxon>
        <taxon>Euteleostomi</taxon>
        <taxon>Actinopterygii</taxon>
        <taxon>Neopterygii</taxon>
        <taxon>Teleostei</taxon>
        <taxon>Ostariophysi</taxon>
        <taxon>Cypriniformes</taxon>
        <taxon>Nemacheilidae</taxon>
        <taxon>Triplophysa</taxon>
    </lineage>
</organism>
<accession>A0A5A9N6Z9</accession>
<dbReference type="EMBL" id="SOYY01000022">
    <property type="protein sequence ID" value="KAA0704998.1"/>
    <property type="molecule type" value="Genomic_DNA"/>
</dbReference>
<sequence length="173" mass="19903">MALRELSSLEKCLGLKKPNKYGTQGERKVPVLQNNNGAPLVGLVTIASHLVHEAKKTVLLGNSAEERAVVQQWLEYRIARVDNCPKDELKVILKELNHYLEDKVYIAGNVFTLADILMYYGIHRIVVELAIQEKERYLNVTRWFDHIQHYPGVRHHLPPVVVLRNRVYPSGHH</sequence>
<dbReference type="Proteomes" id="UP000324632">
    <property type="component" value="Chromosome 22"/>
</dbReference>
<dbReference type="GO" id="GO:0017101">
    <property type="term" value="C:aminoacyl-tRNA synthetase multienzyme complex"/>
    <property type="evidence" value="ECO:0007669"/>
    <property type="project" value="InterPro"/>
</dbReference>
<dbReference type="AlphaFoldDB" id="A0A5A9N6Z9"/>
<dbReference type="GO" id="GO:0005737">
    <property type="term" value="C:cytoplasm"/>
    <property type="evidence" value="ECO:0007669"/>
    <property type="project" value="TreeGrafter"/>
</dbReference>